<name>R0C2S9_9FIRM</name>
<gene>
    <name evidence="3" type="ORF">HMPREF1085_02270</name>
</gene>
<dbReference type="AlphaFoldDB" id="R0C2S9"/>
<organism evidence="3 4">
    <name type="scientific">Enterocloster bolteae 90A9</name>
    <dbReference type="NCBI Taxonomy" id="997894"/>
    <lineage>
        <taxon>Bacteria</taxon>
        <taxon>Bacillati</taxon>
        <taxon>Bacillota</taxon>
        <taxon>Clostridia</taxon>
        <taxon>Lachnospirales</taxon>
        <taxon>Lachnospiraceae</taxon>
        <taxon>Enterocloster</taxon>
    </lineage>
</organism>
<dbReference type="GO" id="GO:0003700">
    <property type="term" value="F:DNA-binding transcription factor activity"/>
    <property type="evidence" value="ECO:0007669"/>
    <property type="project" value="TreeGrafter"/>
</dbReference>
<dbReference type="OrthoDB" id="9785138at2"/>
<dbReference type="CDD" id="cd00093">
    <property type="entry name" value="HTH_XRE"/>
    <property type="match status" value="1"/>
</dbReference>
<dbReference type="SMART" id="SM00530">
    <property type="entry name" value="HTH_XRE"/>
    <property type="match status" value="1"/>
</dbReference>
<dbReference type="GeneID" id="23113370"/>
<protein>
    <recommendedName>
        <fullName evidence="2">HTH cro/C1-type domain-containing protein</fullName>
    </recommendedName>
</protein>
<keyword evidence="1" id="KW-0238">DNA-binding</keyword>
<feature type="domain" description="HTH cro/C1-type" evidence="2">
    <location>
        <begin position="7"/>
        <end position="61"/>
    </location>
</feature>
<dbReference type="HOGENOM" id="CLU_1515330_0_0_9"/>
<dbReference type="EMBL" id="AGYH01000005">
    <property type="protein sequence ID" value="ENZ50787.1"/>
    <property type="molecule type" value="Genomic_DNA"/>
</dbReference>
<dbReference type="Pfam" id="PF01381">
    <property type="entry name" value="HTH_3"/>
    <property type="match status" value="1"/>
</dbReference>
<dbReference type="PROSITE" id="PS50943">
    <property type="entry name" value="HTH_CROC1"/>
    <property type="match status" value="1"/>
</dbReference>
<dbReference type="GO" id="GO:0005829">
    <property type="term" value="C:cytosol"/>
    <property type="evidence" value="ECO:0007669"/>
    <property type="project" value="TreeGrafter"/>
</dbReference>
<evidence type="ECO:0000259" key="2">
    <source>
        <dbReference type="PROSITE" id="PS50943"/>
    </source>
</evidence>
<dbReference type="Proteomes" id="UP000013126">
    <property type="component" value="Unassembled WGS sequence"/>
</dbReference>
<comment type="caution">
    <text evidence="3">The sequence shown here is derived from an EMBL/GenBank/DDBJ whole genome shotgun (WGS) entry which is preliminary data.</text>
</comment>
<sequence length="177" mass="20847">MAIGDNIKYYRKSQNLTQKQLAERANIAVITLQQYEAGKRSPRVQQLENLAKALNIDANMLLLTRTELDIFQELLAQTEWEIIPFSFCDLCPDCPLSEEEHINKYTLGNMPNACEDCEYNKGYYYISNGKKFYKLEDEEYEILRNCLRPYLEFRINELITRKTALTEKAFKKEEYGE</sequence>
<dbReference type="Gene3D" id="1.10.260.40">
    <property type="entry name" value="lambda repressor-like DNA-binding domains"/>
    <property type="match status" value="1"/>
</dbReference>
<evidence type="ECO:0000313" key="3">
    <source>
        <dbReference type="EMBL" id="ENZ50787.1"/>
    </source>
</evidence>
<dbReference type="InterPro" id="IPR010982">
    <property type="entry name" value="Lambda_DNA-bd_dom_sf"/>
</dbReference>
<dbReference type="PANTHER" id="PTHR46797">
    <property type="entry name" value="HTH-TYPE TRANSCRIPTIONAL REGULATOR"/>
    <property type="match status" value="1"/>
</dbReference>
<evidence type="ECO:0000313" key="4">
    <source>
        <dbReference type="Proteomes" id="UP000013126"/>
    </source>
</evidence>
<evidence type="ECO:0000256" key="1">
    <source>
        <dbReference type="ARBA" id="ARBA00023125"/>
    </source>
</evidence>
<keyword evidence="4" id="KW-1185">Reference proteome</keyword>
<dbReference type="RefSeq" id="WP_002575514.1">
    <property type="nucleotide sequence ID" value="NZ_KB851182.1"/>
</dbReference>
<reference evidence="3 4" key="1">
    <citation type="submission" date="2013-01" db="EMBL/GenBank/DDBJ databases">
        <title>The Genome Sequence of Clostridium bolteae 90A9.</title>
        <authorList>
            <consortium name="The Broad Institute Genome Sequencing Platform"/>
            <person name="Earl A."/>
            <person name="Ward D."/>
            <person name="Feldgarden M."/>
            <person name="Gevers D."/>
            <person name="Courvalin P."/>
            <person name="Lambert T."/>
            <person name="Walker B."/>
            <person name="Young S.K."/>
            <person name="Zeng Q."/>
            <person name="Gargeya S."/>
            <person name="Fitzgerald M."/>
            <person name="Haas B."/>
            <person name="Abouelleil A."/>
            <person name="Alvarado L."/>
            <person name="Arachchi H.M."/>
            <person name="Berlin A.M."/>
            <person name="Chapman S.B."/>
            <person name="Dewar J."/>
            <person name="Goldberg J."/>
            <person name="Griggs A."/>
            <person name="Gujja S."/>
            <person name="Hansen M."/>
            <person name="Howarth C."/>
            <person name="Imamovic A."/>
            <person name="Larimer J."/>
            <person name="McCowan C."/>
            <person name="Murphy C."/>
            <person name="Neiman D."/>
            <person name="Pearson M."/>
            <person name="Priest M."/>
            <person name="Roberts A."/>
            <person name="Saif S."/>
            <person name="Shea T."/>
            <person name="Sisk P."/>
            <person name="Sykes S."/>
            <person name="Wortman J."/>
            <person name="Nusbaum C."/>
            <person name="Birren B."/>
        </authorList>
    </citation>
    <scope>NUCLEOTIDE SEQUENCE [LARGE SCALE GENOMIC DNA]</scope>
    <source>
        <strain evidence="3 4">90A9</strain>
    </source>
</reference>
<dbReference type="SUPFAM" id="SSF47413">
    <property type="entry name" value="lambda repressor-like DNA-binding domains"/>
    <property type="match status" value="1"/>
</dbReference>
<proteinExistence type="predicted"/>
<dbReference type="PANTHER" id="PTHR46797:SF1">
    <property type="entry name" value="METHYLPHOSPHONATE SYNTHASE"/>
    <property type="match status" value="1"/>
</dbReference>
<dbReference type="InterPro" id="IPR001387">
    <property type="entry name" value="Cro/C1-type_HTH"/>
</dbReference>
<dbReference type="GO" id="GO:0003677">
    <property type="term" value="F:DNA binding"/>
    <property type="evidence" value="ECO:0007669"/>
    <property type="project" value="UniProtKB-KW"/>
</dbReference>
<accession>R0C2S9</accession>
<dbReference type="InterPro" id="IPR050807">
    <property type="entry name" value="TransReg_Diox_bact_type"/>
</dbReference>